<evidence type="ECO:0000313" key="4">
    <source>
        <dbReference type="Proteomes" id="UP001489509"/>
    </source>
</evidence>
<dbReference type="Pfam" id="PF14285">
    <property type="entry name" value="DUF4367"/>
    <property type="match status" value="1"/>
</dbReference>
<dbReference type="EMBL" id="JBBMFD010000047">
    <property type="protein sequence ID" value="MEQ2441808.1"/>
    <property type="molecule type" value="Genomic_DNA"/>
</dbReference>
<evidence type="ECO:0000313" key="3">
    <source>
        <dbReference type="EMBL" id="MEQ2441808.1"/>
    </source>
</evidence>
<feature type="domain" description="DUF4367" evidence="2">
    <location>
        <begin position="139"/>
        <end position="233"/>
    </location>
</feature>
<gene>
    <name evidence="3" type="ORF">WMO26_13300</name>
</gene>
<protein>
    <submittedName>
        <fullName evidence="3">DUF4367 domain-containing protein</fullName>
    </submittedName>
</protein>
<dbReference type="Proteomes" id="UP001489509">
    <property type="component" value="Unassembled WGS sequence"/>
</dbReference>
<name>A0ABV1E6Z6_9FIRM</name>
<comment type="caution">
    <text evidence="3">The sequence shown here is derived from an EMBL/GenBank/DDBJ whole genome shotgun (WGS) entry which is preliminary data.</text>
</comment>
<keyword evidence="4" id="KW-1185">Reference proteome</keyword>
<keyword evidence="1" id="KW-1133">Transmembrane helix</keyword>
<sequence length="233" mass="25706">MRKPLTMEQLKREKAELKFKEAVLNTCRKEGKELIKESEALKAQGIQPSTPERERLRKSLAKRTRKISGFHLTVFARNAVVSLMALVCVGVLVAVAVPPARAELVKYLSALNSPGPNIEINFHGDGASAYQNLAGIHFPQSLPQGYAFKKATTLEGITQVEFGNEEGESLFFLQQRSKASGLTDGENLDDAQTVMVGSCHGFFTEKDGVTLLTWDDNTYLYSLQGTLSKEELI</sequence>
<organism evidence="3 4">
    <name type="scientific">Solibaculum intestinale</name>
    <dbReference type="NCBI Taxonomy" id="3133165"/>
    <lineage>
        <taxon>Bacteria</taxon>
        <taxon>Bacillati</taxon>
        <taxon>Bacillota</taxon>
        <taxon>Clostridia</taxon>
        <taxon>Eubacteriales</taxon>
        <taxon>Oscillospiraceae</taxon>
        <taxon>Solibaculum</taxon>
    </lineage>
</organism>
<proteinExistence type="predicted"/>
<reference evidence="3 4" key="1">
    <citation type="submission" date="2024-03" db="EMBL/GenBank/DDBJ databases">
        <title>Human intestinal bacterial collection.</title>
        <authorList>
            <person name="Pauvert C."/>
            <person name="Hitch T.C.A."/>
            <person name="Clavel T."/>
        </authorList>
    </citation>
    <scope>NUCLEOTIDE SEQUENCE [LARGE SCALE GENOMIC DNA]</scope>
    <source>
        <strain evidence="3 4">CLA-JM-H44</strain>
    </source>
</reference>
<feature type="transmembrane region" description="Helical" evidence="1">
    <location>
        <begin position="75"/>
        <end position="97"/>
    </location>
</feature>
<keyword evidence="1" id="KW-0812">Transmembrane</keyword>
<accession>A0ABV1E6Z6</accession>
<dbReference type="InterPro" id="IPR025377">
    <property type="entry name" value="DUF4367"/>
</dbReference>
<evidence type="ECO:0000259" key="2">
    <source>
        <dbReference type="Pfam" id="PF14285"/>
    </source>
</evidence>
<dbReference type="RefSeq" id="WP_349221117.1">
    <property type="nucleotide sequence ID" value="NZ_JBBMFD010000047.1"/>
</dbReference>
<keyword evidence="1" id="KW-0472">Membrane</keyword>
<evidence type="ECO:0000256" key="1">
    <source>
        <dbReference type="SAM" id="Phobius"/>
    </source>
</evidence>